<comment type="similarity">
    <text evidence="7">Belongs to the transglycosylase MltG family.</text>
</comment>
<dbReference type="GO" id="GO:0005886">
    <property type="term" value="C:plasma membrane"/>
    <property type="evidence" value="ECO:0007669"/>
    <property type="project" value="UniProtKB-SubCell"/>
</dbReference>
<evidence type="ECO:0000256" key="1">
    <source>
        <dbReference type="ARBA" id="ARBA00022475"/>
    </source>
</evidence>
<keyword evidence="4 7" id="KW-0472">Membrane</keyword>
<keyword evidence="3 7" id="KW-1133">Transmembrane helix</keyword>
<evidence type="ECO:0000256" key="7">
    <source>
        <dbReference type="HAMAP-Rule" id="MF_02065"/>
    </source>
</evidence>
<evidence type="ECO:0000256" key="2">
    <source>
        <dbReference type="ARBA" id="ARBA00022692"/>
    </source>
</evidence>
<dbReference type="PANTHER" id="PTHR30518">
    <property type="entry name" value="ENDOLYTIC MUREIN TRANSGLYCOSYLASE"/>
    <property type="match status" value="1"/>
</dbReference>
<dbReference type="GO" id="GO:0008932">
    <property type="term" value="F:lytic endotransglycosylase activity"/>
    <property type="evidence" value="ECO:0007669"/>
    <property type="project" value="UniProtKB-UniRule"/>
</dbReference>
<gene>
    <name evidence="7 8" type="primary">mltG</name>
    <name evidence="8" type="ORF">F9B85_13020</name>
</gene>
<keyword evidence="1 7" id="KW-1003">Cell membrane</keyword>
<keyword evidence="6 7" id="KW-0961">Cell wall biogenesis/degradation</keyword>
<dbReference type="CDD" id="cd08010">
    <property type="entry name" value="MltG_like"/>
    <property type="match status" value="1"/>
</dbReference>
<dbReference type="InterPro" id="IPR003770">
    <property type="entry name" value="MLTG-like"/>
</dbReference>
<dbReference type="HAMAP" id="MF_02065">
    <property type="entry name" value="MltG"/>
    <property type="match status" value="1"/>
</dbReference>
<dbReference type="Gene3D" id="3.30.160.60">
    <property type="entry name" value="Classic Zinc Finger"/>
    <property type="match status" value="1"/>
</dbReference>
<name>A0A6I0EZT7_9FIRM</name>
<evidence type="ECO:0000256" key="3">
    <source>
        <dbReference type="ARBA" id="ARBA00022989"/>
    </source>
</evidence>
<reference evidence="8 9" key="1">
    <citation type="submission" date="2019-10" db="EMBL/GenBank/DDBJ databases">
        <title>Whole-genome sequence of the extremophile Heliorestis acidaminivorans DSM 24790.</title>
        <authorList>
            <person name="Kyndt J.A."/>
            <person name="Meyer T.E."/>
        </authorList>
    </citation>
    <scope>NUCLEOTIDE SEQUENCE [LARGE SCALE GENOMIC DNA]</scope>
    <source>
        <strain evidence="8 9">DSM 24790</strain>
    </source>
</reference>
<comment type="caution">
    <text evidence="8">The sequence shown here is derived from an EMBL/GenBank/DDBJ whole genome shotgun (WGS) entry which is preliminary data.</text>
</comment>
<evidence type="ECO:0000256" key="6">
    <source>
        <dbReference type="ARBA" id="ARBA00023316"/>
    </source>
</evidence>
<dbReference type="EC" id="4.2.2.29" evidence="7"/>
<dbReference type="EMBL" id="WBXO01000013">
    <property type="protein sequence ID" value="KAB2951284.1"/>
    <property type="molecule type" value="Genomic_DNA"/>
</dbReference>
<proteinExistence type="inferred from homology"/>
<dbReference type="Proteomes" id="UP000468766">
    <property type="component" value="Unassembled WGS sequence"/>
</dbReference>
<evidence type="ECO:0000313" key="8">
    <source>
        <dbReference type="EMBL" id="KAB2951284.1"/>
    </source>
</evidence>
<evidence type="ECO:0000256" key="4">
    <source>
        <dbReference type="ARBA" id="ARBA00023136"/>
    </source>
</evidence>
<dbReference type="Pfam" id="PF02618">
    <property type="entry name" value="YceG"/>
    <property type="match status" value="1"/>
</dbReference>
<organism evidence="8 9">
    <name type="scientific">Heliorestis acidaminivorans</name>
    <dbReference type="NCBI Taxonomy" id="553427"/>
    <lineage>
        <taxon>Bacteria</taxon>
        <taxon>Bacillati</taxon>
        <taxon>Bacillota</taxon>
        <taxon>Clostridia</taxon>
        <taxon>Eubacteriales</taxon>
        <taxon>Heliobacteriaceae</taxon>
        <taxon>Heliorestis</taxon>
    </lineage>
</organism>
<dbReference type="NCBIfam" id="TIGR00247">
    <property type="entry name" value="endolytic transglycosylase MltG"/>
    <property type="match status" value="1"/>
</dbReference>
<keyword evidence="9" id="KW-1185">Reference proteome</keyword>
<protein>
    <recommendedName>
        <fullName evidence="7">Endolytic murein transglycosylase</fullName>
        <ecNumber evidence="7">4.2.2.29</ecNumber>
    </recommendedName>
    <alternativeName>
        <fullName evidence="7">Peptidoglycan lytic transglycosylase</fullName>
    </alternativeName>
    <alternativeName>
        <fullName evidence="7">Peptidoglycan polymerization terminase</fullName>
    </alternativeName>
</protein>
<dbReference type="GO" id="GO:0009252">
    <property type="term" value="P:peptidoglycan biosynthetic process"/>
    <property type="evidence" value="ECO:0007669"/>
    <property type="project" value="UniProtKB-UniRule"/>
</dbReference>
<comment type="function">
    <text evidence="7">Functions as a peptidoglycan terminase that cleaves nascent peptidoglycan strands endolytically to terminate their elongation.</text>
</comment>
<dbReference type="RefSeq" id="WP_151621658.1">
    <property type="nucleotide sequence ID" value="NZ_WBXO01000013.1"/>
</dbReference>
<dbReference type="OrthoDB" id="9814591at2"/>
<comment type="subcellular location">
    <subcellularLocation>
        <location evidence="7">Cell membrane</location>
        <topology evidence="7">Single-pass membrane protein</topology>
    </subcellularLocation>
</comment>
<dbReference type="AlphaFoldDB" id="A0A6I0EZT7"/>
<evidence type="ECO:0000256" key="5">
    <source>
        <dbReference type="ARBA" id="ARBA00023239"/>
    </source>
</evidence>
<accession>A0A6I0EZT7</accession>
<comment type="catalytic activity">
    <reaction evidence="7">
        <text>a peptidoglycan chain = a peptidoglycan chain with N-acetyl-1,6-anhydromuramyl-[peptide] at the reducing end + a peptidoglycan chain with N-acetylglucosamine at the non-reducing end.</text>
        <dbReference type="EC" id="4.2.2.29"/>
    </reaction>
</comment>
<evidence type="ECO:0000313" key="9">
    <source>
        <dbReference type="Proteomes" id="UP000468766"/>
    </source>
</evidence>
<dbReference type="Gene3D" id="3.30.1490.480">
    <property type="entry name" value="Endolytic murein transglycosylase"/>
    <property type="match status" value="1"/>
</dbReference>
<sequence length="336" mass="38488">MGKRKKSRLGLSLITIFLLGIVFTYFLYEQQLKPLSAESTEQIYVTIPSNATVEQIGQLLEDEGLIRSGAAFYYYVRFNAEEFLKAGEYALSPSMALPEIVQELQNGKPVLHTFTIPEGFSIKQITKLLTERNFVKEDLFHHALAFTPLPYDYIEDTGDINRLEGFLFPATYRVARNISEEELVKMLVARFDQEVTAEVRQRADELGMTIKEVVTLASIIEREAVIHEERPIISAVFHNRLNSNRRLEACSTIQYLLDEPREKLYLQDLEIQSPYNTYRNNGLPPGPIASPGILSFNAALYPSNVDYLYFVAKGQGYHHFSRTFEEHNRAVARYVN</sequence>
<dbReference type="PANTHER" id="PTHR30518:SF2">
    <property type="entry name" value="ENDOLYTIC MUREIN TRANSGLYCOSYLASE"/>
    <property type="match status" value="1"/>
</dbReference>
<dbReference type="GO" id="GO:0071555">
    <property type="term" value="P:cell wall organization"/>
    <property type="evidence" value="ECO:0007669"/>
    <property type="project" value="UniProtKB-KW"/>
</dbReference>
<keyword evidence="5 7" id="KW-0456">Lyase</keyword>
<feature type="site" description="Important for catalytic activity" evidence="7">
    <location>
        <position position="223"/>
    </location>
</feature>
<keyword evidence="2 7" id="KW-0812">Transmembrane</keyword>
<feature type="transmembrane region" description="Helical" evidence="7">
    <location>
        <begin position="9"/>
        <end position="28"/>
    </location>
</feature>